<protein>
    <submittedName>
        <fullName evidence="1">DUF3843 family protein</fullName>
    </submittedName>
</protein>
<organism evidence="1 2">
    <name type="scientific">Hallella mizrahii</name>
    <dbReference type="NCBI Taxonomy" id="2606637"/>
    <lineage>
        <taxon>Bacteria</taxon>
        <taxon>Pseudomonadati</taxon>
        <taxon>Bacteroidota</taxon>
        <taxon>Bacteroidia</taxon>
        <taxon>Bacteroidales</taxon>
        <taxon>Prevotellaceae</taxon>
        <taxon>Hallella</taxon>
    </lineage>
</organism>
<evidence type="ECO:0000313" key="1">
    <source>
        <dbReference type="EMBL" id="MST84361.1"/>
    </source>
</evidence>
<dbReference type="RefSeq" id="WP_154533949.1">
    <property type="nucleotide sequence ID" value="NZ_VUNG01000013.1"/>
</dbReference>
<dbReference type="Proteomes" id="UP000438914">
    <property type="component" value="Unassembled WGS sequence"/>
</dbReference>
<comment type="caution">
    <text evidence="1">The sequence shown here is derived from an EMBL/GenBank/DDBJ whole genome shotgun (WGS) entry which is preliminary data.</text>
</comment>
<reference evidence="1 2" key="1">
    <citation type="submission" date="2019-08" db="EMBL/GenBank/DDBJ databases">
        <title>In-depth cultivation of the pig gut microbiome towards novel bacterial diversity and tailored functional studies.</title>
        <authorList>
            <person name="Wylensek D."/>
            <person name="Hitch T.C.A."/>
            <person name="Clavel T."/>
        </authorList>
    </citation>
    <scope>NUCLEOTIDE SEQUENCE [LARGE SCALE GENOMIC DNA]</scope>
    <source>
        <strain evidence="1 2">LKV-178-WT-2A</strain>
    </source>
</reference>
<sequence length="499" mass="57836">MKGIITTQEIRLAHPGQCACATDLYYTRFANRLYDRLRTFVGKDVPDKNFAHVLARKLTCYFEDIVADMGVWHSFSDLCMKLYGYPVPMYHADEEYYPDEPSLDAVRYLVWDVANELFPDRIFETDRLLQEMGLEAYYQLSDAFEQAPINEDAKKVMDDMLHYAAGGFNELRNVLDWVLAGCYITSGTWLNKLLAEKAREINSVSFFDGMSPSMKQYFAVTNIKFYDRVGPLALKSYEWLRSLAQTVGHQELATLLEQVKVLKMDTYKYTPDDGESLTLESTHGQTIKVSRKELNLDPEVVKQHNGCVAGFVFYKDEWRLNGLVVPLQQSDEDFEEAKRSQADIPLPGTEIMTAKMLLEQTGNRRILYFKDVDEMKTYLQEKLNYPGSIFKGSPLANMELPCMFIDTVDETNPQFFAQNLEQYIKDPDNPYYDAKKAKEDAVNILWNADSATSNMVNYLIDHEMLPDAEQHYAFSQHSTHQQRLADMNFYMRYNRRSQY</sequence>
<accession>A0A7K0KEK5</accession>
<gene>
    <name evidence="1" type="ORF">FYJ73_06715</name>
</gene>
<dbReference type="InterPro" id="IPR024214">
    <property type="entry name" value="DUF3843"/>
</dbReference>
<name>A0A7K0KEK5_9BACT</name>
<dbReference type="EMBL" id="VUNG01000013">
    <property type="protein sequence ID" value="MST84361.1"/>
    <property type="molecule type" value="Genomic_DNA"/>
</dbReference>
<evidence type="ECO:0000313" key="2">
    <source>
        <dbReference type="Proteomes" id="UP000438914"/>
    </source>
</evidence>
<keyword evidence="2" id="KW-1185">Reference proteome</keyword>
<dbReference type="Pfam" id="PF12954">
    <property type="entry name" value="DUF3843"/>
    <property type="match status" value="2"/>
</dbReference>
<dbReference type="AlphaFoldDB" id="A0A7K0KEK5"/>
<proteinExistence type="predicted"/>